<gene>
    <name evidence="10" type="ORF">HHO38_15380</name>
</gene>
<dbReference type="InterPro" id="IPR000601">
    <property type="entry name" value="PKD_dom"/>
</dbReference>
<sequence length="1084" mass="120575">MRKLLLNLFALSVMGLCAQTPALKPARTAATASKPVTISTSRVIDGSQSSLRSASDTKKQQKHPILLRGADVVEMNQEKGQAIVLEKKRPSNLRSLATDTGFVRNEVTRFLASSSGMFYLTNPENIRINKVEVDKRGTLTGRGEQIFKGYPVYGADFTFNISSETERFSGRTVEESKIVASAATLDSDLAIQTLRKDLQEKTKVRTLTKAELKLVGGTQAKVDTLYYPTADGLYRLSFRISYRPNLVEEWIYFINATDGTIISRYNNTKGGWEKKTFTGEDLNGVRQSIHTAYNTDENIYYLQNKAEEMYDPENETGTILILDANFTNATNLETEPCTSKQNEWSPLHVSTMWGITQTYHYFKNTFGRNSLDGEGGNIIGIINMNDTETGDPMDNAYWNGAYMAFGNGNKAFKPLAGALDVIGHELGHGVIDKTAGLVYRDQSGAMNESFADIFGAMIDREDWQIGEDVIKPEEFPSGTMRDMSNPHNGCISSKEDNWQPAHTSEIYTGEEDNGGVHINSGILNFAYYKYATATSKEEAEQVYYHALTHYLTATSRFTDLRLAIIRSARKLYGEKNAACAAKAFDEVGIWEDEASLPGMSELDPNPGDECLAANIKDPESGCVRLMSYNTVTKEYTLISEMPALTTPSVTDNGKTLLYVGEDYKIYRCDLEKGNCEIYSEETPFANVAISKDGKRVAAVAYSDDDPNIYVRNLDDKEWIAFGLSTPGTEGTTYDVKYADHIEFDLSGENLLYDAYNETSQFSFWNIGVLEVWDADMEDWSEGMIAILFTYNNGISVGNPTFFKNSPDKFIFEAINSKGWVELALASFDREILSNIMTPLSQPAYPTLGIKDEYIALMAYDEEEDEATVFHVALSEDKNSFIIPEDEEDMVFPLGAETDARYPVYYGTGERDLGKKPEVSFQAMNRKGEAPLTITFEDLSQYDPTSWTWTFEGGTPATSDEENPTVVYETPGSYDVTLTVSNAYGTSTVTKKDYIVVGDDPTSVEEVAIKQVSVHPNPATTYVIAEGVEQGPVLVYSATGKSYANLSVTWLDEQSVRVDVSSLPEGLYILKFKNGSAKFMKQMNY</sequence>
<protein>
    <submittedName>
        <fullName evidence="10">PKD domain-containing protein</fullName>
    </submittedName>
</protein>
<dbReference type="InterPro" id="IPR022409">
    <property type="entry name" value="PKD/Chitinase_dom"/>
</dbReference>
<dbReference type="EMBL" id="CP051672">
    <property type="protein sequence ID" value="QJE29599.1"/>
    <property type="molecule type" value="Genomic_DNA"/>
</dbReference>
<dbReference type="Gene3D" id="2.60.40.10">
    <property type="entry name" value="Immunoglobulins"/>
    <property type="match status" value="1"/>
</dbReference>
<proteinExistence type="inferred from homology"/>
<evidence type="ECO:0000259" key="9">
    <source>
        <dbReference type="PROSITE" id="PS50093"/>
    </source>
</evidence>
<dbReference type="CDD" id="cd09597">
    <property type="entry name" value="M4_TLP"/>
    <property type="match status" value="1"/>
</dbReference>
<dbReference type="InterPro" id="IPR023612">
    <property type="entry name" value="Peptidase_M4"/>
</dbReference>
<dbReference type="InterPro" id="IPR035986">
    <property type="entry name" value="PKD_dom_sf"/>
</dbReference>
<dbReference type="Pfam" id="PF18911">
    <property type="entry name" value="PKD_4"/>
    <property type="match status" value="1"/>
</dbReference>
<dbReference type="SUPFAM" id="SSF55486">
    <property type="entry name" value="Metalloproteases ('zincins'), catalytic domain"/>
    <property type="match status" value="1"/>
</dbReference>
<dbReference type="InterPro" id="IPR027268">
    <property type="entry name" value="Peptidase_M4/M1_CTD_sf"/>
</dbReference>
<name>A0A7L5EJV3_PARDI</name>
<dbReference type="SUPFAM" id="SSF82171">
    <property type="entry name" value="DPP6 N-terminal domain-like"/>
    <property type="match status" value="1"/>
</dbReference>
<dbReference type="InterPro" id="IPR013856">
    <property type="entry name" value="Peptidase_M4_domain"/>
</dbReference>
<dbReference type="InterPro" id="IPR026444">
    <property type="entry name" value="Secre_tail"/>
</dbReference>
<keyword evidence="6" id="KW-0482">Metalloprotease</keyword>
<dbReference type="InterPro" id="IPR050728">
    <property type="entry name" value="Zinc_Metalloprotease_M4"/>
</dbReference>
<dbReference type="RefSeq" id="WP_051635732.1">
    <property type="nucleotide sequence ID" value="NZ_CP051672.1"/>
</dbReference>
<dbReference type="PANTHER" id="PTHR33794:SF1">
    <property type="entry name" value="BACILLOLYSIN"/>
    <property type="match status" value="1"/>
</dbReference>
<keyword evidence="3" id="KW-0479">Metal-binding</keyword>
<dbReference type="AlphaFoldDB" id="A0A7L5EJV3"/>
<dbReference type="PROSITE" id="PS50093">
    <property type="entry name" value="PKD"/>
    <property type="match status" value="1"/>
</dbReference>
<comment type="similarity">
    <text evidence="1">Belongs to the peptidase M4 family.</text>
</comment>
<dbReference type="GO" id="GO:0046872">
    <property type="term" value="F:metal ion binding"/>
    <property type="evidence" value="ECO:0007669"/>
    <property type="project" value="UniProtKB-KW"/>
</dbReference>
<evidence type="ECO:0000313" key="10">
    <source>
        <dbReference type="EMBL" id="QJE29599.1"/>
    </source>
</evidence>
<dbReference type="GO" id="GO:0004222">
    <property type="term" value="F:metalloendopeptidase activity"/>
    <property type="evidence" value="ECO:0007669"/>
    <property type="project" value="InterPro"/>
</dbReference>
<dbReference type="SUPFAM" id="SSF49299">
    <property type="entry name" value="PKD domain"/>
    <property type="match status" value="1"/>
</dbReference>
<dbReference type="PRINTS" id="PR00730">
    <property type="entry name" value="THERMOLYSIN"/>
</dbReference>
<keyword evidence="4" id="KW-0378">Hydrolase</keyword>
<dbReference type="InterPro" id="IPR001570">
    <property type="entry name" value="Peptidase_M4_C_domain"/>
</dbReference>
<evidence type="ECO:0000256" key="1">
    <source>
        <dbReference type="ARBA" id="ARBA00009388"/>
    </source>
</evidence>
<dbReference type="Pfam" id="PF02868">
    <property type="entry name" value="Peptidase_M4_C"/>
    <property type="match status" value="1"/>
</dbReference>
<dbReference type="InterPro" id="IPR011042">
    <property type="entry name" value="6-blade_b-propeller_TolB-like"/>
</dbReference>
<organism evidence="10 11">
    <name type="scientific">Parabacteroides distasonis</name>
    <dbReference type="NCBI Taxonomy" id="823"/>
    <lineage>
        <taxon>Bacteria</taxon>
        <taxon>Pseudomonadati</taxon>
        <taxon>Bacteroidota</taxon>
        <taxon>Bacteroidia</taxon>
        <taxon>Bacteroidales</taxon>
        <taxon>Tannerellaceae</taxon>
        <taxon>Parabacteroides</taxon>
    </lineage>
</organism>
<evidence type="ECO:0000256" key="3">
    <source>
        <dbReference type="ARBA" id="ARBA00022723"/>
    </source>
</evidence>
<accession>A0A7L5EJV3</accession>
<dbReference type="NCBIfam" id="TIGR04183">
    <property type="entry name" value="Por_Secre_tail"/>
    <property type="match status" value="1"/>
</dbReference>
<dbReference type="Gene3D" id="1.10.390.10">
    <property type="entry name" value="Neutral Protease Domain 2"/>
    <property type="match status" value="1"/>
</dbReference>
<keyword evidence="8" id="KW-0732">Signal</keyword>
<evidence type="ECO:0000256" key="6">
    <source>
        <dbReference type="ARBA" id="ARBA00023049"/>
    </source>
</evidence>
<feature type="active site" description="Proton donor" evidence="7">
    <location>
        <position position="517"/>
    </location>
</feature>
<evidence type="ECO:0000256" key="7">
    <source>
        <dbReference type="PIRSR" id="PIRSR623612-1"/>
    </source>
</evidence>
<dbReference type="CDD" id="cd00146">
    <property type="entry name" value="PKD"/>
    <property type="match status" value="1"/>
</dbReference>
<keyword evidence="5" id="KW-0862">Zinc</keyword>
<dbReference type="InterPro" id="IPR013783">
    <property type="entry name" value="Ig-like_fold"/>
</dbReference>
<evidence type="ECO:0000313" key="11">
    <source>
        <dbReference type="Proteomes" id="UP000501982"/>
    </source>
</evidence>
<dbReference type="Gene3D" id="2.120.10.30">
    <property type="entry name" value="TolB, C-terminal domain"/>
    <property type="match status" value="1"/>
</dbReference>
<dbReference type="GO" id="GO:0006508">
    <property type="term" value="P:proteolysis"/>
    <property type="evidence" value="ECO:0007669"/>
    <property type="project" value="UniProtKB-KW"/>
</dbReference>
<dbReference type="Proteomes" id="UP000501982">
    <property type="component" value="Chromosome"/>
</dbReference>
<evidence type="ECO:0000256" key="2">
    <source>
        <dbReference type="ARBA" id="ARBA00022670"/>
    </source>
</evidence>
<feature type="signal peptide" evidence="8">
    <location>
        <begin position="1"/>
        <end position="18"/>
    </location>
</feature>
<keyword evidence="2" id="KW-0645">Protease</keyword>
<feature type="chain" id="PRO_5029458908" evidence="8">
    <location>
        <begin position="19"/>
        <end position="1084"/>
    </location>
</feature>
<feature type="active site" evidence="7">
    <location>
        <position position="425"/>
    </location>
</feature>
<reference evidence="10 11" key="1">
    <citation type="submission" date="2020-04" db="EMBL/GenBank/DDBJ databases">
        <title>Complete Genomes and Methylome analysis of CBBP consortium that reverse antibiotic-induced susceptibility to vancomycin-resistant Enterococcus faecium infection.</title>
        <authorList>
            <person name="Fomenkov A."/>
            <person name="Zhang Z."/>
            <person name="Pamer E."/>
            <person name="Roberts R.J."/>
        </authorList>
    </citation>
    <scope>NUCLEOTIDE SEQUENCE [LARGE SCALE GENOMIC DNA]</scope>
    <source>
        <strain evidence="11">CBBP</strain>
    </source>
</reference>
<dbReference type="PANTHER" id="PTHR33794">
    <property type="entry name" value="BACILLOLYSIN"/>
    <property type="match status" value="1"/>
</dbReference>
<evidence type="ECO:0000256" key="4">
    <source>
        <dbReference type="ARBA" id="ARBA00022801"/>
    </source>
</evidence>
<evidence type="ECO:0000256" key="5">
    <source>
        <dbReference type="ARBA" id="ARBA00022833"/>
    </source>
</evidence>
<feature type="domain" description="PKD" evidence="9">
    <location>
        <begin position="916"/>
        <end position="996"/>
    </location>
</feature>
<dbReference type="Gene3D" id="3.10.170.10">
    <property type="match status" value="1"/>
</dbReference>
<dbReference type="SMART" id="SM00089">
    <property type="entry name" value="PKD"/>
    <property type="match status" value="1"/>
</dbReference>
<dbReference type="Pfam" id="PF01447">
    <property type="entry name" value="Peptidase_M4"/>
    <property type="match status" value="1"/>
</dbReference>
<evidence type="ECO:0000256" key="8">
    <source>
        <dbReference type="SAM" id="SignalP"/>
    </source>
</evidence>